<dbReference type="InterPro" id="IPR000305">
    <property type="entry name" value="GIY-YIG_endonuc"/>
</dbReference>
<dbReference type="Gene3D" id="3.40.1440.10">
    <property type="entry name" value="GIY-YIG endonuclease"/>
    <property type="match status" value="1"/>
</dbReference>
<feature type="domain" description="GIY-YIG" evidence="3">
    <location>
        <begin position="11"/>
        <end position="87"/>
    </location>
</feature>
<dbReference type="EMBL" id="JAFITO010000002">
    <property type="protein sequence ID" value="MBN4067988.1"/>
    <property type="molecule type" value="Genomic_DNA"/>
</dbReference>
<dbReference type="PROSITE" id="PS50164">
    <property type="entry name" value="GIY_YIG"/>
    <property type="match status" value="1"/>
</dbReference>
<dbReference type="CDD" id="cd10456">
    <property type="entry name" value="GIY-YIG_UPF0213"/>
    <property type="match status" value="1"/>
</dbReference>
<name>A0ABS3ATA7_9BACT</name>
<gene>
    <name evidence="4" type="ORF">JYU06_00475</name>
</gene>
<dbReference type="Proteomes" id="UP000717534">
    <property type="component" value="Unassembled WGS sequence"/>
</dbReference>
<evidence type="ECO:0000256" key="1">
    <source>
        <dbReference type="ARBA" id="ARBA00007435"/>
    </source>
</evidence>
<keyword evidence="5" id="KW-1185">Reference proteome</keyword>
<evidence type="ECO:0000313" key="4">
    <source>
        <dbReference type="EMBL" id="MBN4067988.1"/>
    </source>
</evidence>
<evidence type="ECO:0000313" key="5">
    <source>
        <dbReference type="Proteomes" id="UP000717534"/>
    </source>
</evidence>
<dbReference type="Pfam" id="PF01541">
    <property type="entry name" value="GIY-YIG"/>
    <property type="match status" value="1"/>
</dbReference>
<dbReference type="PANTHER" id="PTHR34477">
    <property type="entry name" value="UPF0213 PROTEIN YHBQ"/>
    <property type="match status" value="1"/>
</dbReference>
<sequence length="97" mass="11426">MEINILSAPPTSWFVYLLRCCDNSIYTGITTNLDQRIHEHNHSEKGAKYTRGRRPVTLLYHEKMTSRTEASQREYQIKQMKKSEKEQLVKDSRTPVI</sequence>
<reference evidence="4 5" key="1">
    <citation type="submission" date="2021-02" db="EMBL/GenBank/DDBJ databases">
        <title>Activity-based single-cell genomes from oceanic crustal fluid captures similar information to metagenomic and metatranscriptomic surveys with orders of magnitude less sampling.</title>
        <authorList>
            <person name="D'Angelo T.S."/>
            <person name="Orcutt B.N."/>
        </authorList>
    </citation>
    <scope>NUCLEOTIDE SEQUENCE [LARGE SCALE GENOMIC DNA]</scope>
    <source>
        <strain evidence="4">AH-315-G02</strain>
    </source>
</reference>
<evidence type="ECO:0000256" key="2">
    <source>
        <dbReference type="SAM" id="MobiDB-lite"/>
    </source>
</evidence>
<dbReference type="InterPro" id="IPR035901">
    <property type="entry name" value="GIY-YIG_endonuc_sf"/>
</dbReference>
<feature type="region of interest" description="Disordered" evidence="2">
    <location>
        <begin position="70"/>
        <end position="97"/>
    </location>
</feature>
<organism evidence="4 5">
    <name type="scientific">Desulfotalea psychrophila</name>
    <dbReference type="NCBI Taxonomy" id="84980"/>
    <lineage>
        <taxon>Bacteria</taxon>
        <taxon>Pseudomonadati</taxon>
        <taxon>Thermodesulfobacteriota</taxon>
        <taxon>Desulfobulbia</taxon>
        <taxon>Desulfobulbales</taxon>
        <taxon>Desulfocapsaceae</taxon>
        <taxon>Desulfotalea</taxon>
    </lineage>
</organism>
<protein>
    <submittedName>
        <fullName evidence="4">GIY-YIG nuclease family protein</fullName>
    </submittedName>
</protein>
<accession>A0ABS3ATA7</accession>
<dbReference type="SUPFAM" id="SSF82771">
    <property type="entry name" value="GIY-YIG endonuclease"/>
    <property type="match status" value="1"/>
</dbReference>
<comment type="caution">
    <text evidence="4">The sequence shown here is derived from an EMBL/GenBank/DDBJ whole genome shotgun (WGS) entry which is preliminary data.</text>
</comment>
<dbReference type="InterPro" id="IPR050190">
    <property type="entry name" value="UPF0213_domain"/>
</dbReference>
<comment type="similarity">
    <text evidence="1">Belongs to the UPF0213 family.</text>
</comment>
<proteinExistence type="inferred from homology"/>
<dbReference type="PANTHER" id="PTHR34477:SF1">
    <property type="entry name" value="UPF0213 PROTEIN YHBQ"/>
    <property type="match status" value="1"/>
</dbReference>
<evidence type="ECO:0000259" key="3">
    <source>
        <dbReference type="PROSITE" id="PS50164"/>
    </source>
</evidence>